<dbReference type="EMBL" id="LR798359">
    <property type="protein sequence ID" value="CAB5226006.1"/>
    <property type="molecule type" value="Genomic_DNA"/>
</dbReference>
<proteinExistence type="predicted"/>
<dbReference type="EMBL" id="LR796599">
    <property type="protein sequence ID" value="CAB4153702.1"/>
    <property type="molecule type" value="Genomic_DNA"/>
</dbReference>
<evidence type="ECO:0000313" key="1">
    <source>
        <dbReference type="EMBL" id="CAB4153702.1"/>
    </source>
</evidence>
<organism evidence="1">
    <name type="scientific">uncultured Caudovirales phage</name>
    <dbReference type="NCBI Taxonomy" id="2100421"/>
    <lineage>
        <taxon>Viruses</taxon>
        <taxon>Duplodnaviria</taxon>
        <taxon>Heunggongvirae</taxon>
        <taxon>Uroviricota</taxon>
        <taxon>Caudoviricetes</taxon>
        <taxon>Peduoviridae</taxon>
        <taxon>Maltschvirus</taxon>
        <taxon>Maltschvirus maltsch</taxon>
    </lineage>
</organism>
<protein>
    <submittedName>
        <fullName evidence="1">Uncharacterized protein</fullName>
    </submittedName>
</protein>
<accession>A0A6J5N4I4</accession>
<gene>
    <name evidence="1" type="ORF">UFOVP640_18</name>
    <name evidence="2" type="ORF">UFOVP759_22</name>
</gene>
<reference evidence="1" key="1">
    <citation type="submission" date="2020-04" db="EMBL/GenBank/DDBJ databases">
        <authorList>
            <person name="Chiriac C."/>
            <person name="Salcher M."/>
            <person name="Ghai R."/>
            <person name="Kavagutti S V."/>
        </authorList>
    </citation>
    <scope>NUCLEOTIDE SEQUENCE</scope>
</reference>
<evidence type="ECO:0000313" key="2">
    <source>
        <dbReference type="EMBL" id="CAB5226006.1"/>
    </source>
</evidence>
<name>A0A6J5N4I4_9CAUD</name>
<sequence length="207" mass="23064">MKYIATVNGRSARDEFYRQNFIAVDLLEIQLPGGTLYYSTGGIDIPWDSPTTTGGSHTYQAQGDFLGFSGLNEDMDLKVGKFSVTLSALANNIVYLFVDLSTTPRNKVSYEGSRVVLYKAFLDVNTLQIVGEPILTFDGTIFNVSITENSNTATISIECSSLYADFERTAGRKTNNYNNWLYQGVQYDTCFEQCAYVGQSKFSWGKI</sequence>